<dbReference type="EMBL" id="BMNH01000008">
    <property type="protein sequence ID" value="GGO70394.1"/>
    <property type="molecule type" value="Genomic_DNA"/>
</dbReference>
<dbReference type="Proteomes" id="UP000646523">
    <property type="component" value="Unassembled WGS sequence"/>
</dbReference>
<gene>
    <name evidence="1" type="ORF">GCM10012289_33740</name>
</gene>
<dbReference type="AlphaFoldDB" id="A0A917YYC8"/>
<organism evidence="1 2">
    <name type="scientific">Nonomuraea cavernae</name>
    <dbReference type="NCBI Taxonomy" id="2045107"/>
    <lineage>
        <taxon>Bacteria</taxon>
        <taxon>Bacillati</taxon>
        <taxon>Actinomycetota</taxon>
        <taxon>Actinomycetes</taxon>
        <taxon>Streptosporangiales</taxon>
        <taxon>Streptosporangiaceae</taxon>
        <taxon>Nonomuraea</taxon>
    </lineage>
</organism>
<proteinExistence type="predicted"/>
<reference evidence="1" key="2">
    <citation type="submission" date="2020-09" db="EMBL/GenBank/DDBJ databases">
        <authorList>
            <person name="Sun Q."/>
            <person name="Zhou Y."/>
        </authorList>
    </citation>
    <scope>NUCLEOTIDE SEQUENCE</scope>
    <source>
        <strain evidence="1">CGMCC 4.7368</strain>
    </source>
</reference>
<reference evidence="1" key="1">
    <citation type="journal article" date="2014" name="Int. J. Syst. Evol. Microbiol.">
        <title>Complete genome sequence of Corynebacterium casei LMG S-19264T (=DSM 44701T), isolated from a smear-ripened cheese.</title>
        <authorList>
            <consortium name="US DOE Joint Genome Institute (JGI-PGF)"/>
            <person name="Walter F."/>
            <person name="Albersmeier A."/>
            <person name="Kalinowski J."/>
            <person name="Ruckert C."/>
        </authorList>
    </citation>
    <scope>NUCLEOTIDE SEQUENCE</scope>
    <source>
        <strain evidence="1">CGMCC 4.7368</strain>
    </source>
</reference>
<evidence type="ECO:0000313" key="2">
    <source>
        <dbReference type="Proteomes" id="UP000646523"/>
    </source>
</evidence>
<sequence length="100" mass="10949">MNHDPYTYVTLTMAQAKAPRLDVSFHTSDIWIRASVIDQRRPYLTFSASEAQVSFSTTGLGPVTDGDLATAREIYKAAAQYLADCERLHAQQPATGQTAA</sequence>
<dbReference type="RefSeq" id="WP_189125039.1">
    <property type="nucleotide sequence ID" value="NZ_BMNH01000008.1"/>
</dbReference>
<evidence type="ECO:0000313" key="1">
    <source>
        <dbReference type="EMBL" id="GGO70394.1"/>
    </source>
</evidence>
<protein>
    <submittedName>
        <fullName evidence="1">Uncharacterized protein</fullName>
    </submittedName>
</protein>
<accession>A0A917YYC8</accession>
<name>A0A917YYC8_9ACTN</name>
<keyword evidence="2" id="KW-1185">Reference proteome</keyword>
<comment type="caution">
    <text evidence="1">The sequence shown here is derived from an EMBL/GenBank/DDBJ whole genome shotgun (WGS) entry which is preliminary data.</text>
</comment>